<evidence type="ECO:0000313" key="10">
    <source>
        <dbReference type="EMBL" id="CAL4105407.1"/>
    </source>
</evidence>
<dbReference type="GO" id="GO:0000139">
    <property type="term" value="C:Golgi membrane"/>
    <property type="evidence" value="ECO:0007669"/>
    <property type="project" value="UniProtKB-SubCell"/>
</dbReference>
<dbReference type="AlphaFoldDB" id="A0AAV2QWT7"/>
<dbReference type="PANTHER" id="PTHR12137:SF54">
    <property type="entry name" value="CARBOHYDRATE SULFOTRANSFERASE"/>
    <property type="match status" value="1"/>
</dbReference>
<gene>
    <name evidence="10" type="ORF">MNOR_LOCUS18084</name>
</gene>
<keyword evidence="6 9" id="KW-0333">Golgi apparatus</keyword>
<keyword evidence="8 9" id="KW-0325">Glycoprotein</keyword>
<keyword evidence="7" id="KW-0472">Membrane</keyword>
<dbReference type="Pfam" id="PF03567">
    <property type="entry name" value="Sulfotransfer_2"/>
    <property type="match status" value="2"/>
</dbReference>
<evidence type="ECO:0000256" key="1">
    <source>
        <dbReference type="ARBA" id="ARBA00004323"/>
    </source>
</evidence>
<keyword evidence="5" id="KW-1133">Transmembrane helix</keyword>
<keyword evidence="9" id="KW-0735">Signal-anchor</keyword>
<dbReference type="InterPro" id="IPR018011">
    <property type="entry name" value="Carb_sulfotrans_8-10"/>
</dbReference>
<protein>
    <recommendedName>
        <fullName evidence="9">Carbohydrate sulfotransferase</fullName>
        <ecNumber evidence="9">2.8.2.-</ecNumber>
    </recommendedName>
</protein>
<evidence type="ECO:0000256" key="8">
    <source>
        <dbReference type="ARBA" id="ARBA00023180"/>
    </source>
</evidence>
<evidence type="ECO:0000256" key="7">
    <source>
        <dbReference type="ARBA" id="ARBA00023136"/>
    </source>
</evidence>
<evidence type="ECO:0000313" key="11">
    <source>
        <dbReference type="Proteomes" id="UP001497623"/>
    </source>
</evidence>
<comment type="subcellular location">
    <subcellularLocation>
        <location evidence="1 9">Golgi apparatus membrane</location>
        <topology evidence="1 9">Single-pass type II membrane protein</topology>
    </subcellularLocation>
</comment>
<reference evidence="10 11" key="1">
    <citation type="submission" date="2024-05" db="EMBL/GenBank/DDBJ databases">
        <authorList>
            <person name="Wallberg A."/>
        </authorList>
    </citation>
    <scope>NUCLEOTIDE SEQUENCE [LARGE SCALE GENOMIC DNA]</scope>
</reference>
<keyword evidence="3 9" id="KW-0808">Transferase</keyword>
<sequence>MVLKRYRFYVCGISVVTLCTLYISNNGEPPELDQSDIQNRCIECIENHEKTNKENEYYISYLSNSSNNIIENKFENNYSKKHRENKQSNKNIVKGEFKLKISARHRQSTSSPSSLGQYRTEVIKIVSSSSINRTEWRKAREMEYKRRTDVVDHVCKKYNVKPNQGAMTHLYSKLLGGFTGKASYLEHVDPDNFYIARSASTLACVINKVASTSLVMGLLDADGLPRPTMETHSPHGMADSLKPKTDAEFKLTRKYFFKFMMVRHPFERLLSAYRDKVERANHWSLLNLRSHILATKSVLKEIKRKRQEQEIINENVWGSAENLKPNIKNDTEHNFPFLEHNFESARAAEYNRLTANKRTHINNDADKAFEVMNLTETNSILNMSSAYVNETVPSFEDFLEYILITNLEGGGFDSHWVPYWKRCSPCSVKYNVIAKLETGDQDFQYIWQRTSHGKLESAVPWQNRSGGTGSSDGKLLRKYYSTLSKDLIKRVHQRFLLDFELFQYDIRTVYQLAGHCHSDLECNHIINSV</sequence>
<proteinExistence type="inferred from homology"/>
<keyword evidence="11" id="KW-1185">Reference proteome</keyword>
<accession>A0AAV2QWT7</accession>
<keyword evidence="9" id="KW-0119">Carbohydrate metabolism</keyword>
<comment type="similarity">
    <text evidence="2 9">Belongs to the sulfotransferase 2 family.</text>
</comment>
<evidence type="ECO:0000256" key="6">
    <source>
        <dbReference type="ARBA" id="ARBA00023034"/>
    </source>
</evidence>
<evidence type="ECO:0000256" key="2">
    <source>
        <dbReference type="ARBA" id="ARBA00006339"/>
    </source>
</evidence>
<evidence type="ECO:0000256" key="5">
    <source>
        <dbReference type="ARBA" id="ARBA00022989"/>
    </source>
</evidence>
<dbReference type="EMBL" id="CAXKWB010012764">
    <property type="protein sequence ID" value="CAL4105407.1"/>
    <property type="molecule type" value="Genomic_DNA"/>
</dbReference>
<name>A0AAV2QWT7_MEGNR</name>
<dbReference type="Proteomes" id="UP001497623">
    <property type="component" value="Unassembled WGS sequence"/>
</dbReference>
<evidence type="ECO:0000256" key="3">
    <source>
        <dbReference type="ARBA" id="ARBA00022679"/>
    </source>
</evidence>
<evidence type="ECO:0000256" key="4">
    <source>
        <dbReference type="ARBA" id="ARBA00022692"/>
    </source>
</evidence>
<evidence type="ECO:0000256" key="9">
    <source>
        <dbReference type="RuleBase" id="RU364020"/>
    </source>
</evidence>
<dbReference type="GO" id="GO:0008146">
    <property type="term" value="F:sulfotransferase activity"/>
    <property type="evidence" value="ECO:0007669"/>
    <property type="project" value="InterPro"/>
</dbReference>
<comment type="caution">
    <text evidence="10">The sequence shown here is derived from an EMBL/GenBank/DDBJ whole genome shotgun (WGS) entry which is preliminary data.</text>
</comment>
<dbReference type="InterPro" id="IPR005331">
    <property type="entry name" value="Sulfotransferase"/>
</dbReference>
<dbReference type="GO" id="GO:0016051">
    <property type="term" value="P:carbohydrate biosynthetic process"/>
    <property type="evidence" value="ECO:0007669"/>
    <property type="project" value="InterPro"/>
</dbReference>
<organism evidence="10 11">
    <name type="scientific">Meganyctiphanes norvegica</name>
    <name type="common">Northern krill</name>
    <name type="synonym">Thysanopoda norvegica</name>
    <dbReference type="NCBI Taxonomy" id="48144"/>
    <lineage>
        <taxon>Eukaryota</taxon>
        <taxon>Metazoa</taxon>
        <taxon>Ecdysozoa</taxon>
        <taxon>Arthropoda</taxon>
        <taxon>Crustacea</taxon>
        <taxon>Multicrustacea</taxon>
        <taxon>Malacostraca</taxon>
        <taxon>Eumalacostraca</taxon>
        <taxon>Eucarida</taxon>
        <taxon>Euphausiacea</taxon>
        <taxon>Euphausiidae</taxon>
        <taxon>Meganyctiphanes</taxon>
    </lineage>
</organism>
<keyword evidence="4" id="KW-0812">Transmembrane</keyword>
<dbReference type="PANTHER" id="PTHR12137">
    <property type="entry name" value="CARBOHYDRATE SULFOTRANSFERASE"/>
    <property type="match status" value="1"/>
</dbReference>
<dbReference type="EC" id="2.8.2.-" evidence="9"/>